<accession>A0A1U9R1B3</accession>
<feature type="compositionally biased region" description="Low complexity" evidence="1">
    <location>
        <begin position="239"/>
        <end position="250"/>
    </location>
</feature>
<evidence type="ECO:0000313" key="4">
    <source>
        <dbReference type="Proteomes" id="UP000189677"/>
    </source>
</evidence>
<proteinExistence type="predicted"/>
<protein>
    <recommendedName>
        <fullName evidence="2">DUF317 domain-containing protein</fullName>
    </recommendedName>
</protein>
<evidence type="ECO:0000313" key="3">
    <source>
        <dbReference type="EMBL" id="AQU70210.1"/>
    </source>
</evidence>
<evidence type="ECO:0000256" key="1">
    <source>
        <dbReference type="SAM" id="MobiDB-lite"/>
    </source>
</evidence>
<evidence type="ECO:0000259" key="2">
    <source>
        <dbReference type="Pfam" id="PF03771"/>
    </source>
</evidence>
<dbReference type="AlphaFoldDB" id="A0A1U9R1B3"/>
<gene>
    <name evidence="3" type="ORF">BBN63_32560</name>
</gene>
<feature type="region of interest" description="Disordered" evidence="1">
    <location>
        <begin position="236"/>
        <end position="265"/>
    </location>
</feature>
<dbReference type="InterPro" id="IPR005523">
    <property type="entry name" value="DUF317_SPDY"/>
</dbReference>
<dbReference type="RefSeq" id="WP_078078889.1">
    <property type="nucleotide sequence ID" value="NZ_CP018047.1"/>
</dbReference>
<dbReference type="OrthoDB" id="4127493at2"/>
<sequence>MPDLDSFGPDDPVLVSPRYLAGPRLEQRPLAAAMVWSSLMKAGWATYTPDNQREPFLCASPCQLVRAARMPNATDGGWKAVVYDDAMGTPWWTAEWTQQTPAELLTDFHRALAEAHATGALHSPTSPAAAVYLPLLNAGWSHMVDERGNQTFTSPDRLATVTGHRRPSHGGDAWSLSVFPDTTGGCRWSARFSKQVPCALVAAFTTSLADTTPVYRSAGQLPKGLGSYLVTEPAPPCAPARSDAGAASAPVLPTAGPGQGTARCR</sequence>
<dbReference type="Proteomes" id="UP000189677">
    <property type="component" value="Chromosome"/>
</dbReference>
<dbReference type="EMBL" id="CP018047">
    <property type="protein sequence ID" value="AQU70210.1"/>
    <property type="molecule type" value="Genomic_DNA"/>
</dbReference>
<feature type="domain" description="DUF317" evidence="2">
    <location>
        <begin position="153"/>
        <end position="214"/>
    </location>
</feature>
<name>A0A1U9R1B3_STRNV</name>
<organism evidence="3 4">
    <name type="scientific">Streptomyces niveus</name>
    <name type="common">Streptomyces spheroides</name>
    <dbReference type="NCBI Taxonomy" id="193462"/>
    <lineage>
        <taxon>Bacteria</taxon>
        <taxon>Bacillati</taxon>
        <taxon>Actinomycetota</taxon>
        <taxon>Actinomycetes</taxon>
        <taxon>Kitasatosporales</taxon>
        <taxon>Streptomycetaceae</taxon>
        <taxon>Streptomyces</taxon>
    </lineage>
</organism>
<feature type="domain" description="DUF317" evidence="2">
    <location>
        <begin position="60"/>
        <end position="114"/>
    </location>
</feature>
<dbReference type="Pfam" id="PF03771">
    <property type="entry name" value="SPDY"/>
    <property type="match status" value="2"/>
</dbReference>
<reference evidence="3 4" key="1">
    <citation type="submission" date="2016-11" db="EMBL/GenBank/DDBJ databases">
        <title>Complete genome sequence of Streptomyces niveus SCSIO 3406.</title>
        <authorList>
            <person name="Zhu Q."/>
            <person name="Cheng W."/>
            <person name="Song Y."/>
            <person name="Li Q."/>
            <person name="Ju J."/>
        </authorList>
    </citation>
    <scope>NUCLEOTIDE SEQUENCE [LARGE SCALE GENOMIC DNA]</scope>
    <source>
        <strain evidence="3 4">SCSIO 3406</strain>
    </source>
</reference>
<keyword evidence="4" id="KW-1185">Reference proteome</keyword>
<dbReference type="KEGG" id="snw:BBN63_32560"/>